<dbReference type="InterPro" id="IPR047109">
    <property type="entry name" value="CAD-like"/>
</dbReference>
<sequence>MGLYAVLPAHNNGTLASRGGFFGGCSDKIVVHKCYVLHIPGPPCIAPMKYYGHTQPSRCLGVVGLGGLGHIAVKFVKAYLLKVTGISTSPIKDKEAMERLKVEKFLVSRDSEQMKAVDCGRRPLLRPKIAHVSGCDVSSYALYQRAQEAECYVAVGEAF</sequence>
<evidence type="ECO:0000256" key="2">
    <source>
        <dbReference type="ARBA" id="ARBA00022833"/>
    </source>
</evidence>
<dbReference type="Proteomes" id="UP000017836">
    <property type="component" value="Unassembled WGS sequence"/>
</dbReference>
<keyword evidence="2" id="KW-0862">Zinc</keyword>
<dbReference type="STRING" id="13333.W1PY60"/>
<dbReference type="PANTHER" id="PTHR42683">
    <property type="entry name" value="ALDEHYDE REDUCTASE"/>
    <property type="match status" value="1"/>
</dbReference>
<dbReference type="Gramene" id="ERN12994">
    <property type="protein sequence ID" value="ERN12994"/>
    <property type="gene ID" value="AMTR_s00040p00070450"/>
</dbReference>
<dbReference type="Gene3D" id="3.40.50.720">
    <property type="entry name" value="NAD(P)-binding Rossmann-like Domain"/>
    <property type="match status" value="1"/>
</dbReference>
<dbReference type="SUPFAM" id="SSF51735">
    <property type="entry name" value="NAD(P)-binding Rossmann-fold domains"/>
    <property type="match status" value="1"/>
</dbReference>
<evidence type="ECO:0000256" key="1">
    <source>
        <dbReference type="ARBA" id="ARBA00022723"/>
    </source>
</evidence>
<evidence type="ECO:0008006" key="6">
    <source>
        <dbReference type="Google" id="ProtNLM"/>
    </source>
</evidence>
<dbReference type="AlphaFoldDB" id="W1PY60"/>
<evidence type="ECO:0000313" key="5">
    <source>
        <dbReference type="Proteomes" id="UP000017836"/>
    </source>
</evidence>
<keyword evidence="3" id="KW-0560">Oxidoreductase</keyword>
<organism evidence="4 5">
    <name type="scientific">Amborella trichopoda</name>
    <dbReference type="NCBI Taxonomy" id="13333"/>
    <lineage>
        <taxon>Eukaryota</taxon>
        <taxon>Viridiplantae</taxon>
        <taxon>Streptophyta</taxon>
        <taxon>Embryophyta</taxon>
        <taxon>Tracheophyta</taxon>
        <taxon>Spermatophyta</taxon>
        <taxon>Magnoliopsida</taxon>
        <taxon>Amborellales</taxon>
        <taxon>Amborellaceae</taxon>
        <taxon>Amborella</taxon>
    </lineage>
</organism>
<dbReference type="GO" id="GO:0046872">
    <property type="term" value="F:metal ion binding"/>
    <property type="evidence" value="ECO:0007669"/>
    <property type="project" value="UniProtKB-KW"/>
</dbReference>
<proteinExistence type="predicted"/>
<reference evidence="5" key="1">
    <citation type="journal article" date="2013" name="Science">
        <title>The Amborella genome and the evolution of flowering plants.</title>
        <authorList>
            <consortium name="Amborella Genome Project"/>
        </authorList>
    </citation>
    <scope>NUCLEOTIDE SEQUENCE [LARGE SCALE GENOMIC DNA]</scope>
</reference>
<accession>W1PY60</accession>
<evidence type="ECO:0000313" key="4">
    <source>
        <dbReference type="EMBL" id="ERN12994.1"/>
    </source>
</evidence>
<dbReference type="HOGENOM" id="CLU_1663137_0_0_1"/>
<dbReference type="EMBL" id="KI392591">
    <property type="protein sequence ID" value="ERN12994.1"/>
    <property type="molecule type" value="Genomic_DNA"/>
</dbReference>
<name>W1PY60_AMBTC</name>
<dbReference type="GO" id="GO:0009809">
    <property type="term" value="P:lignin biosynthetic process"/>
    <property type="evidence" value="ECO:0000318"/>
    <property type="project" value="GO_Central"/>
</dbReference>
<dbReference type="OMA" id="AECYVAV"/>
<protein>
    <recommendedName>
        <fullName evidence="6">Alcohol dehydrogenase-like C-terminal domain-containing protein</fullName>
    </recommendedName>
</protein>
<dbReference type="Gene3D" id="3.90.180.10">
    <property type="entry name" value="Medium-chain alcohol dehydrogenases, catalytic domain"/>
    <property type="match status" value="1"/>
</dbReference>
<keyword evidence="5" id="KW-1185">Reference proteome</keyword>
<dbReference type="InterPro" id="IPR036291">
    <property type="entry name" value="NAD(P)-bd_dom_sf"/>
</dbReference>
<dbReference type="GO" id="GO:0045551">
    <property type="term" value="F:cinnamyl-alcohol dehydrogenase activity"/>
    <property type="evidence" value="ECO:0000318"/>
    <property type="project" value="GO_Central"/>
</dbReference>
<dbReference type="eggNOG" id="KOG0023">
    <property type="taxonomic scope" value="Eukaryota"/>
</dbReference>
<keyword evidence="1" id="KW-0479">Metal-binding</keyword>
<gene>
    <name evidence="4" type="ORF">AMTR_s00040p00070450</name>
</gene>
<evidence type="ECO:0000256" key="3">
    <source>
        <dbReference type="ARBA" id="ARBA00023002"/>
    </source>
</evidence>